<dbReference type="InterPro" id="IPR057325">
    <property type="entry name" value="DeaD_dimer"/>
</dbReference>
<proteinExistence type="inferred from homology"/>
<evidence type="ECO:0000256" key="7">
    <source>
        <dbReference type="ARBA" id="ARBA00023016"/>
    </source>
</evidence>
<dbReference type="Pfam" id="PF00271">
    <property type="entry name" value="Helicase_C"/>
    <property type="match status" value="1"/>
</dbReference>
<evidence type="ECO:0000259" key="15">
    <source>
        <dbReference type="PROSITE" id="PS51195"/>
    </source>
</evidence>
<evidence type="ECO:0000256" key="11">
    <source>
        <dbReference type="PROSITE-ProRule" id="PRU00552"/>
    </source>
</evidence>
<dbReference type="GO" id="GO:0033592">
    <property type="term" value="F:RNA strand annealing activity"/>
    <property type="evidence" value="ECO:0007669"/>
    <property type="project" value="TreeGrafter"/>
</dbReference>
<evidence type="ECO:0000256" key="12">
    <source>
        <dbReference type="RuleBase" id="RU000492"/>
    </source>
</evidence>
<dbReference type="eggNOG" id="COG0513">
    <property type="taxonomic scope" value="Bacteria"/>
</dbReference>
<evidence type="ECO:0000256" key="1">
    <source>
        <dbReference type="ARBA" id="ARBA00012552"/>
    </source>
</evidence>
<keyword evidence="7" id="KW-0346">Stress response</keyword>
<dbReference type="InterPro" id="IPR012677">
    <property type="entry name" value="Nucleotide-bd_a/b_plait_sf"/>
</dbReference>
<dbReference type="PROSITE" id="PS51192">
    <property type="entry name" value="HELICASE_ATP_BIND_1"/>
    <property type="match status" value="1"/>
</dbReference>
<dbReference type="InterPro" id="IPR000629">
    <property type="entry name" value="RNA-helicase_DEAD-box_CS"/>
</dbReference>
<keyword evidence="4 12" id="KW-0378">Hydrolase</keyword>
<evidence type="ECO:0000256" key="3">
    <source>
        <dbReference type="ARBA" id="ARBA00022741"/>
    </source>
</evidence>
<evidence type="ECO:0000256" key="4">
    <source>
        <dbReference type="ARBA" id="ARBA00022801"/>
    </source>
</evidence>
<dbReference type="HOGENOM" id="CLU_003041_21_1_9"/>
<dbReference type="GO" id="GO:0005524">
    <property type="term" value="F:ATP binding"/>
    <property type="evidence" value="ECO:0007669"/>
    <property type="project" value="UniProtKB-KW"/>
</dbReference>
<dbReference type="SUPFAM" id="SSF52540">
    <property type="entry name" value="P-loop containing nucleoside triphosphate hydrolases"/>
    <property type="match status" value="1"/>
</dbReference>
<evidence type="ECO:0000313" key="16">
    <source>
        <dbReference type="EMBL" id="CCP24985.1"/>
    </source>
</evidence>
<dbReference type="PROSITE" id="PS00039">
    <property type="entry name" value="DEAD_ATP_HELICASE"/>
    <property type="match status" value="1"/>
</dbReference>
<feature type="domain" description="Helicase C-terminal" evidence="14">
    <location>
        <begin position="217"/>
        <end position="379"/>
    </location>
</feature>
<dbReference type="PANTHER" id="PTHR47963">
    <property type="entry name" value="DEAD-BOX ATP-DEPENDENT RNA HELICASE 47, MITOCHONDRIAL"/>
    <property type="match status" value="1"/>
</dbReference>
<dbReference type="InterPro" id="IPR014014">
    <property type="entry name" value="RNA_helicase_DEAD_Q_motif"/>
</dbReference>
<dbReference type="FunFam" id="3.40.50.300:FF:000108">
    <property type="entry name" value="ATP-dependent RNA helicase RhlE"/>
    <property type="match status" value="1"/>
</dbReference>
<feature type="domain" description="DEAD-box RNA helicase Q" evidence="15">
    <location>
        <begin position="4"/>
        <end position="32"/>
    </location>
</feature>
<keyword evidence="17" id="KW-1185">Reference proteome</keyword>
<name>F4LTE9_TEPAE</name>
<dbReference type="STRING" id="1209989.TepRe1_0277"/>
<dbReference type="InterPro" id="IPR011545">
    <property type="entry name" value="DEAD/DEAH_box_helicase_dom"/>
</dbReference>
<accession>F4LTE9</accession>
<reference evidence="17" key="1">
    <citation type="journal article" date="2013" name="Genome Announc.">
        <title>First genome sequence of a syntrophic acetate-oxidizing bacterium, Tepidanaerobacter acetatoxydans strain Re1.</title>
        <authorList>
            <person name="Manzoor S."/>
            <person name="Bongcam-Rudloff E."/>
            <person name="Schnurer A."/>
            <person name="Muller B."/>
        </authorList>
    </citation>
    <scope>NUCLEOTIDE SEQUENCE [LARGE SCALE GENOMIC DNA]</scope>
    <source>
        <strain evidence="17">Re1</strain>
    </source>
</reference>
<dbReference type="SMART" id="SM00490">
    <property type="entry name" value="HELICc"/>
    <property type="match status" value="1"/>
</dbReference>
<evidence type="ECO:0000256" key="9">
    <source>
        <dbReference type="ARBA" id="ARBA00047984"/>
    </source>
</evidence>
<dbReference type="AlphaFoldDB" id="F4LTE9"/>
<dbReference type="InterPro" id="IPR044742">
    <property type="entry name" value="DEAD/DEAH_RhlB"/>
</dbReference>
<dbReference type="InterPro" id="IPR005580">
    <property type="entry name" value="DbpA/CsdA_RNA-bd_dom"/>
</dbReference>
<dbReference type="CDD" id="cd00268">
    <property type="entry name" value="DEADc"/>
    <property type="match status" value="1"/>
</dbReference>
<dbReference type="Gene3D" id="3.40.50.300">
    <property type="entry name" value="P-loop containing nucleotide triphosphate hydrolases"/>
    <property type="match status" value="2"/>
</dbReference>
<organism evidence="16 17">
    <name type="scientific">Tepidanaerobacter acetatoxydans (strain DSM 21804 / JCM 16047 / Re1)</name>
    <dbReference type="NCBI Taxonomy" id="1209989"/>
    <lineage>
        <taxon>Bacteria</taxon>
        <taxon>Bacillati</taxon>
        <taxon>Bacillota</taxon>
        <taxon>Clostridia</taxon>
        <taxon>Thermosediminibacterales</taxon>
        <taxon>Tepidanaerobacteraceae</taxon>
        <taxon>Tepidanaerobacter</taxon>
    </lineage>
</organism>
<evidence type="ECO:0000313" key="17">
    <source>
        <dbReference type="Proteomes" id="UP000010802"/>
    </source>
</evidence>
<dbReference type="InterPro" id="IPR014001">
    <property type="entry name" value="Helicase_ATP-bd"/>
</dbReference>
<evidence type="ECO:0000256" key="2">
    <source>
        <dbReference type="ARBA" id="ARBA00022490"/>
    </source>
</evidence>
<feature type="domain" description="Helicase ATP-binding" evidence="13">
    <location>
        <begin position="35"/>
        <end position="206"/>
    </location>
</feature>
<dbReference type="EMBL" id="HF563609">
    <property type="protein sequence ID" value="CCP24985.1"/>
    <property type="molecule type" value="Genomic_DNA"/>
</dbReference>
<protein>
    <recommendedName>
        <fullName evidence="10">ATP-dependent RNA helicase CshA</fullName>
        <ecNumber evidence="1">3.6.4.13</ecNumber>
    </recommendedName>
</protein>
<dbReference type="PROSITE" id="PS51195">
    <property type="entry name" value="Q_MOTIF"/>
    <property type="match status" value="1"/>
</dbReference>
<dbReference type="KEGG" id="tae:TepiRe1_0309"/>
<dbReference type="KEGG" id="tep:TepRe1_0277"/>
<evidence type="ECO:0000259" key="13">
    <source>
        <dbReference type="PROSITE" id="PS51192"/>
    </source>
</evidence>
<keyword evidence="5 12" id="KW-0347">Helicase</keyword>
<dbReference type="Pfam" id="PF00270">
    <property type="entry name" value="DEAD"/>
    <property type="match status" value="1"/>
</dbReference>
<dbReference type="Pfam" id="PF25399">
    <property type="entry name" value="DeaD_dimer"/>
    <property type="match status" value="1"/>
</dbReference>
<dbReference type="GO" id="GO:0003724">
    <property type="term" value="F:RNA helicase activity"/>
    <property type="evidence" value="ECO:0007669"/>
    <property type="project" value="UniProtKB-EC"/>
</dbReference>
<dbReference type="GO" id="GO:0005829">
    <property type="term" value="C:cytosol"/>
    <property type="evidence" value="ECO:0007669"/>
    <property type="project" value="TreeGrafter"/>
</dbReference>
<dbReference type="PATRIC" id="fig|1209989.3.peg.322"/>
<comment type="similarity">
    <text evidence="8 12">Belongs to the DEAD box helicase family.</text>
</comment>
<dbReference type="Pfam" id="PF03880">
    <property type="entry name" value="DbpA"/>
    <property type="match status" value="1"/>
</dbReference>
<dbReference type="EC" id="3.6.4.13" evidence="1"/>
<dbReference type="SMART" id="SM00487">
    <property type="entry name" value="DEXDc"/>
    <property type="match status" value="1"/>
</dbReference>
<feature type="short sequence motif" description="Q motif" evidence="11">
    <location>
        <begin position="4"/>
        <end position="32"/>
    </location>
</feature>
<evidence type="ECO:0000256" key="6">
    <source>
        <dbReference type="ARBA" id="ARBA00022840"/>
    </source>
</evidence>
<dbReference type="CDD" id="cd18787">
    <property type="entry name" value="SF2_C_DEAD"/>
    <property type="match status" value="1"/>
</dbReference>
<dbReference type="PANTHER" id="PTHR47963:SF8">
    <property type="entry name" value="ATP-DEPENDENT RNA HELICASE DEAD"/>
    <property type="match status" value="1"/>
</dbReference>
<dbReference type="Proteomes" id="UP000010802">
    <property type="component" value="Chromosome"/>
</dbReference>
<keyword evidence="6 12" id="KW-0067">ATP-binding</keyword>
<evidence type="ECO:0000256" key="10">
    <source>
        <dbReference type="ARBA" id="ARBA00067932"/>
    </source>
</evidence>
<dbReference type="GO" id="GO:0016887">
    <property type="term" value="F:ATP hydrolysis activity"/>
    <property type="evidence" value="ECO:0007669"/>
    <property type="project" value="RHEA"/>
</dbReference>
<dbReference type="InterPro" id="IPR001650">
    <property type="entry name" value="Helicase_C-like"/>
</dbReference>
<dbReference type="GO" id="GO:0009409">
    <property type="term" value="P:response to cold"/>
    <property type="evidence" value="ECO:0007669"/>
    <property type="project" value="TreeGrafter"/>
</dbReference>
<dbReference type="OrthoDB" id="9805696at2"/>
<keyword evidence="2" id="KW-0963">Cytoplasm</keyword>
<dbReference type="PROSITE" id="PS51194">
    <property type="entry name" value="HELICASE_CTER"/>
    <property type="match status" value="1"/>
</dbReference>
<dbReference type="InterPro" id="IPR050547">
    <property type="entry name" value="DEAD_box_RNA_helicases"/>
</dbReference>
<dbReference type="RefSeq" id="WP_013777404.1">
    <property type="nucleotide sequence ID" value="NC_015519.1"/>
</dbReference>
<sequence>MSQMKFEELNLSKELLRAINDMGFEEATPIQSQAIPYIYEGRDVIGQAQTGTGKTAAFGLPILDMIDTDDKNQQAIILCPTRELAIQVAEELKALSKYKEGMKILPVYGGQPIERQIHALKRGVQIIIGTPGRVMDHMRRHTLKLQNTKIVVLDEADEMLDMGFREDIEKILEDTPKARQTLMFSATIPKPILELAERYLNNPQLIKVVHKELTVPSVEQYYFEVKERDKVEALSRLIDFYNPNLALVFCNTKKRVDELMEQLQARGYSADGLHGDMSQSQRDRVMTKFKNGTIDILVATDVAARGLDVDDVDVVVNFDVPQNDEYYVHRIGRTGRAGRSGKAFTFVIGRDIYKLKDIQRYANTKILRREIPSLLDVEETRINLLLEKVKQVVDDGGLGKYNQWIERLMEEEYTSLDLAAALLKIVLGKDGEQEQPESSELDIESTGGDSGMARLFINIGRNQKIRAKDIVGAIAGETGMPGKLIGSIDIYDKFTFVEVPAEYAVDVLNTMKNNQIKGKKINIEPANKK</sequence>
<evidence type="ECO:0000259" key="14">
    <source>
        <dbReference type="PROSITE" id="PS51194"/>
    </source>
</evidence>
<accession>L0RVQ8</accession>
<evidence type="ECO:0000256" key="8">
    <source>
        <dbReference type="ARBA" id="ARBA00038437"/>
    </source>
</evidence>
<dbReference type="Gene3D" id="3.30.70.330">
    <property type="match status" value="1"/>
</dbReference>
<gene>
    <name evidence="16" type="primary">cshA</name>
    <name evidence="16" type="ordered locus">TEPIRE1_0309</name>
</gene>
<dbReference type="GO" id="GO:0005840">
    <property type="term" value="C:ribosome"/>
    <property type="evidence" value="ECO:0007669"/>
    <property type="project" value="TreeGrafter"/>
</dbReference>
<dbReference type="CDD" id="cd12252">
    <property type="entry name" value="RRM_DbpA"/>
    <property type="match status" value="1"/>
</dbReference>
<evidence type="ECO:0000256" key="5">
    <source>
        <dbReference type="ARBA" id="ARBA00022806"/>
    </source>
</evidence>
<dbReference type="InterPro" id="IPR027417">
    <property type="entry name" value="P-loop_NTPase"/>
</dbReference>
<keyword evidence="3 12" id="KW-0547">Nucleotide-binding</keyword>
<comment type="catalytic activity">
    <reaction evidence="9">
        <text>ATP + H2O = ADP + phosphate + H(+)</text>
        <dbReference type="Rhea" id="RHEA:13065"/>
        <dbReference type="ChEBI" id="CHEBI:15377"/>
        <dbReference type="ChEBI" id="CHEBI:15378"/>
        <dbReference type="ChEBI" id="CHEBI:30616"/>
        <dbReference type="ChEBI" id="CHEBI:43474"/>
        <dbReference type="ChEBI" id="CHEBI:456216"/>
        <dbReference type="EC" id="3.6.4.13"/>
    </reaction>
</comment>